<comment type="caution">
    <text evidence="2">The sequence shown here is derived from an EMBL/GenBank/DDBJ whole genome shotgun (WGS) entry which is preliminary data.</text>
</comment>
<reference evidence="2" key="1">
    <citation type="journal article" date="2023" name="Mol. Phylogenet. Evol.">
        <title>Genome-scale phylogeny and comparative genomics of the fungal order Sordariales.</title>
        <authorList>
            <person name="Hensen N."/>
            <person name="Bonometti L."/>
            <person name="Westerberg I."/>
            <person name="Brannstrom I.O."/>
            <person name="Guillou S."/>
            <person name="Cros-Aarteil S."/>
            <person name="Calhoun S."/>
            <person name="Haridas S."/>
            <person name="Kuo A."/>
            <person name="Mondo S."/>
            <person name="Pangilinan J."/>
            <person name="Riley R."/>
            <person name="LaButti K."/>
            <person name="Andreopoulos B."/>
            <person name="Lipzen A."/>
            <person name="Chen C."/>
            <person name="Yan M."/>
            <person name="Daum C."/>
            <person name="Ng V."/>
            <person name="Clum A."/>
            <person name="Steindorff A."/>
            <person name="Ohm R.A."/>
            <person name="Martin F."/>
            <person name="Silar P."/>
            <person name="Natvig D.O."/>
            <person name="Lalanne C."/>
            <person name="Gautier V."/>
            <person name="Ament-Velasquez S.L."/>
            <person name="Kruys A."/>
            <person name="Hutchinson M.I."/>
            <person name="Powell A.J."/>
            <person name="Barry K."/>
            <person name="Miller A.N."/>
            <person name="Grigoriev I.V."/>
            <person name="Debuchy R."/>
            <person name="Gladieux P."/>
            <person name="Hiltunen Thoren M."/>
            <person name="Johannesson H."/>
        </authorList>
    </citation>
    <scope>NUCLEOTIDE SEQUENCE</scope>
    <source>
        <strain evidence="2">CBS 168.71</strain>
    </source>
</reference>
<proteinExistence type="predicted"/>
<evidence type="ECO:0000313" key="3">
    <source>
        <dbReference type="Proteomes" id="UP001278766"/>
    </source>
</evidence>
<dbReference type="GeneID" id="87838841"/>
<evidence type="ECO:0000256" key="1">
    <source>
        <dbReference type="SAM" id="MobiDB-lite"/>
    </source>
</evidence>
<gene>
    <name evidence="2" type="ORF">B0H64DRAFT_366067</name>
</gene>
<dbReference type="AlphaFoldDB" id="A0AAE0H860"/>
<keyword evidence="3" id="KW-1185">Reference proteome</keyword>
<dbReference type="RefSeq" id="XP_062655262.1">
    <property type="nucleotide sequence ID" value="XM_062801893.1"/>
</dbReference>
<evidence type="ECO:0000313" key="2">
    <source>
        <dbReference type="EMBL" id="KAK3291748.1"/>
    </source>
</evidence>
<organism evidence="2 3">
    <name type="scientific">Chaetomium fimeti</name>
    <dbReference type="NCBI Taxonomy" id="1854472"/>
    <lineage>
        <taxon>Eukaryota</taxon>
        <taxon>Fungi</taxon>
        <taxon>Dikarya</taxon>
        <taxon>Ascomycota</taxon>
        <taxon>Pezizomycotina</taxon>
        <taxon>Sordariomycetes</taxon>
        <taxon>Sordariomycetidae</taxon>
        <taxon>Sordariales</taxon>
        <taxon>Chaetomiaceae</taxon>
        <taxon>Chaetomium</taxon>
    </lineage>
</organism>
<feature type="compositionally biased region" description="Basic and acidic residues" evidence="1">
    <location>
        <begin position="90"/>
        <end position="101"/>
    </location>
</feature>
<feature type="compositionally biased region" description="Basic and acidic residues" evidence="1">
    <location>
        <begin position="12"/>
        <end position="33"/>
    </location>
</feature>
<reference evidence="2" key="2">
    <citation type="submission" date="2023-06" db="EMBL/GenBank/DDBJ databases">
        <authorList>
            <consortium name="Lawrence Berkeley National Laboratory"/>
            <person name="Haridas S."/>
            <person name="Hensen N."/>
            <person name="Bonometti L."/>
            <person name="Westerberg I."/>
            <person name="Brannstrom I.O."/>
            <person name="Guillou S."/>
            <person name="Cros-Aarteil S."/>
            <person name="Calhoun S."/>
            <person name="Kuo A."/>
            <person name="Mondo S."/>
            <person name="Pangilinan J."/>
            <person name="Riley R."/>
            <person name="Labutti K."/>
            <person name="Andreopoulos B."/>
            <person name="Lipzen A."/>
            <person name="Chen C."/>
            <person name="Yanf M."/>
            <person name="Daum C."/>
            <person name="Ng V."/>
            <person name="Clum A."/>
            <person name="Steindorff A."/>
            <person name="Ohm R."/>
            <person name="Martin F."/>
            <person name="Silar P."/>
            <person name="Natvig D."/>
            <person name="Lalanne C."/>
            <person name="Gautier V."/>
            <person name="Ament-Velasquez S.L."/>
            <person name="Kruys A."/>
            <person name="Hutchinson M.I."/>
            <person name="Powell A.J."/>
            <person name="Barry K."/>
            <person name="Miller A.N."/>
            <person name="Grigoriev I.V."/>
            <person name="Debuchy R."/>
            <person name="Gladieux P."/>
            <person name="Thoren M.H."/>
            <person name="Johannesson H."/>
        </authorList>
    </citation>
    <scope>NUCLEOTIDE SEQUENCE</scope>
    <source>
        <strain evidence="2">CBS 168.71</strain>
    </source>
</reference>
<dbReference type="Proteomes" id="UP001278766">
    <property type="component" value="Unassembled WGS sequence"/>
</dbReference>
<sequence length="423" mass="47259">MASRDNGGSSGRDSRDTRNGPRGSNSRDTEAPRATRVSRSNPAPSTSSTLPLRPIVRTVDRGPDDGPRPSRPQERPAPRPQGNAQIITVEPRDDRYNDDRHTRTRPQEGGPADDVPPRPTEKPMTIRINGKRVKNPEPATLGAVHRIVRLALDMLDDKRSFDALIYLGASSVHGWGLRKDPKEIIYPTRSCNDENYRHKKPSDSEMKGWLRAYTQKIRRCFLPLDIGGLDEGTDALFGMADWVQNARERCFDAGEEPNNVNIMHHWHPLDAGAIRINVDSITVLSQIRSWYLEAKNSGNKENAARFGRDYHTLLVNDALTVAHELVHVFIAFLAGDRTVGTPRNLVPKAHADKGIGESGRMWEDLVVGGCVHLALPEQNGNPVRITLEKDDKEIEVDPEDIKNMAKGKFRFPVKTVGKWVLVD</sequence>
<accession>A0AAE0H860</accession>
<feature type="compositionally biased region" description="Polar residues" evidence="1">
    <location>
        <begin position="37"/>
        <end position="50"/>
    </location>
</feature>
<name>A0AAE0H860_9PEZI</name>
<feature type="region of interest" description="Disordered" evidence="1">
    <location>
        <begin position="1"/>
        <end position="124"/>
    </location>
</feature>
<protein>
    <submittedName>
        <fullName evidence="2">Uncharacterized protein</fullName>
    </submittedName>
</protein>
<dbReference type="EMBL" id="JAUEPN010000008">
    <property type="protein sequence ID" value="KAK3291748.1"/>
    <property type="molecule type" value="Genomic_DNA"/>
</dbReference>
<feature type="compositionally biased region" description="Basic and acidic residues" evidence="1">
    <location>
        <begin position="58"/>
        <end position="77"/>
    </location>
</feature>